<dbReference type="SUPFAM" id="SSF56563">
    <property type="entry name" value="Major capsid protein gp5"/>
    <property type="match status" value="1"/>
</dbReference>
<gene>
    <name evidence="3" type="ORF">RWE15_23905</name>
</gene>
<dbReference type="EMBL" id="JAWDIP010000004">
    <property type="protein sequence ID" value="MDY0396783.1"/>
    <property type="molecule type" value="Genomic_DNA"/>
</dbReference>
<comment type="caution">
    <text evidence="3">The sequence shown here is derived from an EMBL/GenBank/DDBJ whole genome shotgun (WGS) entry which is preliminary data.</text>
</comment>
<sequence length="404" mass="44848">MQKLKQSLLKLNLQHFGNKMKFTDLKEAKNNFATVSQDPEATGEEKTQALADYMEAVQKDAENRILEEAQTFASDNNVLQSRGQNVLTSDERKFFNAVIDEGGFTDDDILPKTTQERVFEDVVQDHPLLQAIGVQNLGAVTEFIFSDPELAYAWGPLFGEIDGKLNTAFRKEKIEQLKLTAFIPIAKDMLKLGPAWVERYVRTIIVEAMKIGLEYGYVAGRGPSKNEPIGLLKEVSSEGAVTDKESVGELTFKPGRTTVNELKGVVKKLAEKLDKDGNVSEQPRKVENRIVMVTNPFDTFDVKANATIQNANGAYVTNLPFNPTQTESVFVPQGKVAFFVRGEYIAAVGGAMDVKRYKETLALEDADLYIAKQFATGKPKDNNAAQVYDLNVDISDDEKEDTPS</sequence>
<organism evidence="3 4">
    <name type="scientific">Tigheibacillus halophilus</name>
    <dbReference type="NCBI Taxonomy" id="361280"/>
    <lineage>
        <taxon>Bacteria</taxon>
        <taxon>Bacillati</taxon>
        <taxon>Bacillota</taxon>
        <taxon>Bacilli</taxon>
        <taxon>Bacillales</taxon>
        <taxon>Bacillaceae</taxon>
        <taxon>Tigheibacillus</taxon>
    </lineage>
</organism>
<dbReference type="RefSeq" id="WP_390356850.1">
    <property type="nucleotide sequence ID" value="NZ_JBHUIZ010000014.1"/>
</dbReference>
<reference evidence="3 4" key="1">
    <citation type="submission" date="2023-10" db="EMBL/GenBank/DDBJ databases">
        <title>Virgibacillus halophilus 5B73C genome.</title>
        <authorList>
            <person name="Miliotis G."/>
            <person name="Sengupta P."/>
            <person name="Hameed A."/>
            <person name="Chuvochina M."/>
            <person name="Mcdonagh F."/>
            <person name="Simpson A.C."/>
            <person name="Singh N.K."/>
            <person name="Rekha P.D."/>
            <person name="Raman K."/>
            <person name="Hugenholtz P."/>
            <person name="Venkateswaran K."/>
        </authorList>
    </citation>
    <scope>NUCLEOTIDE SEQUENCE [LARGE SCALE GENOMIC DNA]</scope>
    <source>
        <strain evidence="3 4">5B73C</strain>
    </source>
</reference>
<dbReference type="Proteomes" id="UP001281447">
    <property type="component" value="Unassembled WGS sequence"/>
</dbReference>
<accession>A0ABU5CBU5</accession>
<proteinExistence type="predicted"/>
<evidence type="ECO:0000256" key="1">
    <source>
        <dbReference type="ARBA" id="ARBA00004328"/>
    </source>
</evidence>
<protein>
    <submittedName>
        <fullName evidence="3">Phage major capsid protein</fullName>
    </submittedName>
</protein>
<evidence type="ECO:0000313" key="3">
    <source>
        <dbReference type="EMBL" id="MDY0396783.1"/>
    </source>
</evidence>
<keyword evidence="4" id="KW-1185">Reference proteome</keyword>
<dbReference type="InterPro" id="IPR054612">
    <property type="entry name" value="Phage_capsid-like_C"/>
</dbReference>
<name>A0ABU5CBU5_9BACI</name>
<dbReference type="InterPro" id="IPR024455">
    <property type="entry name" value="Phage_capsid"/>
</dbReference>
<evidence type="ECO:0000259" key="2">
    <source>
        <dbReference type="Pfam" id="PF05065"/>
    </source>
</evidence>
<feature type="domain" description="Phage capsid-like C-terminal" evidence="2">
    <location>
        <begin position="109"/>
        <end position="385"/>
    </location>
</feature>
<dbReference type="NCBIfam" id="TIGR01554">
    <property type="entry name" value="major_cap_HK97"/>
    <property type="match status" value="1"/>
</dbReference>
<comment type="subcellular location">
    <subcellularLocation>
        <location evidence="1">Virion</location>
    </subcellularLocation>
</comment>
<evidence type="ECO:0000313" key="4">
    <source>
        <dbReference type="Proteomes" id="UP001281447"/>
    </source>
</evidence>
<dbReference type="Pfam" id="PF05065">
    <property type="entry name" value="Phage_capsid"/>
    <property type="match status" value="1"/>
</dbReference>